<dbReference type="AlphaFoldDB" id="A0A5D2G043"/>
<dbReference type="Proteomes" id="UP000323506">
    <property type="component" value="Chromosome A06"/>
</dbReference>
<evidence type="ECO:0000313" key="2">
    <source>
        <dbReference type="Proteomes" id="UP000323506"/>
    </source>
</evidence>
<keyword evidence="2" id="KW-1185">Reference proteome</keyword>
<gene>
    <name evidence="1" type="ORF">ES288_A06G000700v1</name>
</gene>
<protein>
    <submittedName>
        <fullName evidence="1">Uncharacterized protein</fullName>
    </submittedName>
</protein>
<sequence>MGTGYNLFATKNISKTRSSKELLEANLLLSCSKNSNHRIGFQLTCSKSSLQLVFMRGRNSLPFRVFCDIEISFYIG</sequence>
<name>A0A5D2G043_GOSDA</name>
<accession>A0A5D2G043</accession>
<dbReference type="EMBL" id="CM017693">
    <property type="protein sequence ID" value="TYH11637.1"/>
    <property type="molecule type" value="Genomic_DNA"/>
</dbReference>
<proteinExistence type="predicted"/>
<evidence type="ECO:0000313" key="1">
    <source>
        <dbReference type="EMBL" id="TYH11637.1"/>
    </source>
</evidence>
<organism evidence="1 2">
    <name type="scientific">Gossypium darwinii</name>
    <name type="common">Darwin's cotton</name>
    <name type="synonym">Gossypium barbadense var. darwinii</name>
    <dbReference type="NCBI Taxonomy" id="34276"/>
    <lineage>
        <taxon>Eukaryota</taxon>
        <taxon>Viridiplantae</taxon>
        <taxon>Streptophyta</taxon>
        <taxon>Embryophyta</taxon>
        <taxon>Tracheophyta</taxon>
        <taxon>Spermatophyta</taxon>
        <taxon>Magnoliopsida</taxon>
        <taxon>eudicotyledons</taxon>
        <taxon>Gunneridae</taxon>
        <taxon>Pentapetalae</taxon>
        <taxon>rosids</taxon>
        <taxon>malvids</taxon>
        <taxon>Malvales</taxon>
        <taxon>Malvaceae</taxon>
        <taxon>Malvoideae</taxon>
        <taxon>Gossypium</taxon>
    </lineage>
</organism>
<reference evidence="1 2" key="1">
    <citation type="submission" date="2019-06" db="EMBL/GenBank/DDBJ databases">
        <title>WGS assembly of Gossypium darwinii.</title>
        <authorList>
            <person name="Chen Z.J."/>
            <person name="Sreedasyam A."/>
            <person name="Ando A."/>
            <person name="Song Q."/>
            <person name="De L."/>
            <person name="Hulse-Kemp A."/>
            <person name="Ding M."/>
            <person name="Ye W."/>
            <person name="Kirkbride R."/>
            <person name="Jenkins J."/>
            <person name="Plott C."/>
            <person name="Lovell J."/>
            <person name="Lin Y.-M."/>
            <person name="Vaughn R."/>
            <person name="Liu B."/>
            <person name="Li W."/>
            <person name="Simpson S."/>
            <person name="Scheffler B."/>
            <person name="Saski C."/>
            <person name="Grover C."/>
            <person name="Hu G."/>
            <person name="Conover J."/>
            <person name="Carlson J."/>
            <person name="Shu S."/>
            <person name="Boston L."/>
            <person name="Williams M."/>
            <person name="Peterson D."/>
            <person name="Mcgee K."/>
            <person name="Jones D."/>
            <person name="Wendel J."/>
            <person name="Stelly D."/>
            <person name="Grimwood J."/>
            <person name="Schmutz J."/>
        </authorList>
    </citation>
    <scope>NUCLEOTIDE SEQUENCE [LARGE SCALE GENOMIC DNA]</scope>
    <source>
        <strain evidence="1">1808015.09</strain>
    </source>
</reference>